<feature type="domain" description="AAA+ ATPase" evidence="6">
    <location>
        <begin position="42"/>
        <end position="193"/>
    </location>
</feature>
<evidence type="ECO:0000256" key="1">
    <source>
        <dbReference type="ARBA" id="ARBA00009625"/>
    </source>
</evidence>
<dbReference type="CDD" id="cd03114">
    <property type="entry name" value="MMAA-like"/>
    <property type="match status" value="1"/>
</dbReference>
<evidence type="ECO:0000256" key="2">
    <source>
        <dbReference type="ARBA" id="ARBA00022741"/>
    </source>
</evidence>
<dbReference type="Pfam" id="PF03308">
    <property type="entry name" value="MeaB"/>
    <property type="match status" value="1"/>
</dbReference>
<organism evidence="7 8">
    <name type="scientific">Spongiactinospora gelatinilytica</name>
    <dbReference type="NCBI Taxonomy" id="2666298"/>
    <lineage>
        <taxon>Bacteria</taxon>
        <taxon>Bacillati</taxon>
        <taxon>Actinomycetota</taxon>
        <taxon>Actinomycetes</taxon>
        <taxon>Streptosporangiales</taxon>
        <taxon>Streptosporangiaceae</taxon>
        <taxon>Spongiactinospora</taxon>
    </lineage>
</organism>
<protein>
    <submittedName>
        <fullName evidence="7">Methylmalonyl Co-A mutase-associated GTPase MeaB</fullName>
    </submittedName>
</protein>
<comment type="similarity">
    <text evidence="1">Belongs to the SIMIBI class G3E GTPase family. ArgK/MeaB subfamily.</text>
</comment>
<accession>A0A2W2HXD2</accession>
<dbReference type="GO" id="GO:0005525">
    <property type="term" value="F:GTP binding"/>
    <property type="evidence" value="ECO:0007669"/>
    <property type="project" value="UniProtKB-KW"/>
</dbReference>
<evidence type="ECO:0000259" key="6">
    <source>
        <dbReference type="SMART" id="SM00382"/>
    </source>
</evidence>
<evidence type="ECO:0000256" key="5">
    <source>
        <dbReference type="ARBA" id="ARBA00023186"/>
    </source>
</evidence>
<dbReference type="InterPro" id="IPR003593">
    <property type="entry name" value="AAA+_ATPase"/>
</dbReference>
<dbReference type="NCBIfam" id="TIGR00750">
    <property type="entry name" value="lao"/>
    <property type="match status" value="1"/>
</dbReference>
<reference evidence="7 8" key="1">
    <citation type="submission" date="2018-01" db="EMBL/GenBank/DDBJ databases">
        <title>Draft genome sequence of Sphaerisporangium sp. 7K107.</title>
        <authorList>
            <person name="Sahin N."/>
            <person name="Saygin H."/>
            <person name="Ay H."/>
        </authorList>
    </citation>
    <scope>NUCLEOTIDE SEQUENCE [LARGE SCALE GENOMIC DNA]</scope>
    <source>
        <strain evidence="7 8">7K107</strain>
    </source>
</reference>
<evidence type="ECO:0000256" key="4">
    <source>
        <dbReference type="ARBA" id="ARBA00023134"/>
    </source>
</evidence>
<dbReference type="SUPFAM" id="SSF52540">
    <property type="entry name" value="P-loop containing nucleoside triphosphate hydrolases"/>
    <property type="match status" value="1"/>
</dbReference>
<keyword evidence="3" id="KW-0378">Hydrolase</keyword>
<dbReference type="PANTHER" id="PTHR43087:SF1">
    <property type="entry name" value="LAO_AO TRANSPORT SYSTEM ATPASE"/>
    <property type="match status" value="1"/>
</dbReference>
<dbReference type="InterPro" id="IPR027417">
    <property type="entry name" value="P-loop_NTPase"/>
</dbReference>
<name>A0A2W2HXD2_9ACTN</name>
<dbReference type="Proteomes" id="UP000248544">
    <property type="component" value="Unassembled WGS sequence"/>
</dbReference>
<keyword evidence="8" id="KW-1185">Reference proteome</keyword>
<gene>
    <name evidence="7" type="ORF">C1I98_04125</name>
</gene>
<keyword evidence="2" id="KW-0547">Nucleotide-binding</keyword>
<dbReference type="InterPro" id="IPR052040">
    <property type="entry name" value="GTPase/Isobutyryl-CoA_mutase"/>
</dbReference>
<dbReference type="Gene3D" id="3.40.50.300">
    <property type="entry name" value="P-loop containing nucleotide triphosphate hydrolases"/>
    <property type="match status" value="1"/>
</dbReference>
<evidence type="ECO:0000313" key="7">
    <source>
        <dbReference type="EMBL" id="PZG54448.1"/>
    </source>
</evidence>
<sequence>MTLLRTLLAGEPRALARAISLVERGDPAGEKLVVQASAHAGTAAITGITGPPGVGKSTLVGALVRELRTRDDRVAVLSVDPTSPFTGGALLGDRIRLADHFLDEAVFIRSLASRGSLGGLAAAVRPAALLADAAGYSHVLIETVGIGQAEVDIAGQADTTVVVLMPGAGDTLQAIKAGLMEIPDVLVVNKADHPRADDLVRELRRTARFRARTAPIVKTNALTGDGIAELADVIAGHRSREHGRRSAGRQTAAQREIVRLATDGLRVRIERLLHGGDEGRAALEAVAAGHRTPESAARWLIAELTGEGGNR</sequence>
<comment type="caution">
    <text evidence="7">The sequence shown here is derived from an EMBL/GenBank/DDBJ whole genome shotgun (WGS) entry which is preliminary data.</text>
</comment>
<dbReference type="PANTHER" id="PTHR43087">
    <property type="entry name" value="LYSINE/ARGININE/ORNITHINE TRANSPORT SYSTEM KINASE"/>
    <property type="match status" value="1"/>
</dbReference>
<dbReference type="EMBL" id="POUA01000017">
    <property type="protein sequence ID" value="PZG54448.1"/>
    <property type="molecule type" value="Genomic_DNA"/>
</dbReference>
<dbReference type="RefSeq" id="WP_111165727.1">
    <property type="nucleotide sequence ID" value="NZ_POUA01000017.1"/>
</dbReference>
<evidence type="ECO:0000256" key="3">
    <source>
        <dbReference type="ARBA" id="ARBA00022801"/>
    </source>
</evidence>
<evidence type="ECO:0000313" key="8">
    <source>
        <dbReference type="Proteomes" id="UP000248544"/>
    </source>
</evidence>
<keyword evidence="5" id="KW-0143">Chaperone</keyword>
<keyword evidence="4" id="KW-0342">GTP-binding</keyword>
<dbReference type="AlphaFoldDB" id="A0A2W2HXD2"/>
<proteinExistence type="inferred from homology"/>
<dbReference type="InterPro" id="IPR005129">
    <property type="entry name" value="GTPase_ArgK"/>
</dbReference>
<dbReference type="SMART" id="SM00382">
    <property type="entry name" value="AAA"/>
    <property type="match status" value="1"/>
</dbReference>
<dbReference type="GO" id="GO:0003924">
    <property type="term" value="F:GTPase activity"/>
    <property type="evidence" value="ECO:0007669"/>
    <property type="project" value="InterPro"/>
</dbReference>